<evidence type="ECO:0000313" key="2">
    <source>
        <dbReference type="Proteomes" id="UP000887566"/>
    </source>
</evidence>
<evidence type="ECO:0000256" key="1">
    <source>
        <dbReference type="SAM" id="MobiDB-lite"/>
    </source>
</evidence>
<keyword evidence="2" id="KW-1185">Reference proteome</keyword>
<dbReference type="Proteomes" id="UP000887566">
    <property type="component" value="Unplaced"/>
</dbReference>
<name>A0A914WCS0_9BILA</name>
<feature type="region of interest" description="Disordered" evidence="1">
    <location>
        <begin position="83"/>
        <end position="108"/>
    </location>
</feature>
<organism evidence="2 3">
    <name type="scientific">Plectus sambesii</name>
    <dbReference type="NCBI Taxonomy" id="2011161"/>
    <lineage>
        <taxon>Eukaryota</taxon>
        <taxon>Metazoa</taxon>
        <taxon>Ecdysozoa</taxon>
        <taxon>Nematoda</taxon>
        <taxon>Chromadorea</taxon>
        <taxon>Plectida</taxon>
        <taxon>Plectina</taxon>
        <taxon>Plectoidea</taxon>
        <taxon>Plectidae</taxon>
        <taxon>Plectus</taxon>
    </lineage>
</organism>
<dbReference type="WBParaSite" id="PSAMB.scaffold3556size17819.g21870.t1">
    <property type="protein sequence ID" value="PSAMB.scaffold3556size17819.g21870.t1"/>
    <property type="gene ID" value="PSAMB.scaffold3556size17819.g21870"/>
</dbReference>
<feature type="compositionally biased region" description="Basic and acidic residues" evidence="1">
    <location>
        <begin position="33"/>
        <end position="48"/>
    </location>
</feature>
<evidence type="ECO:0000313" key="3">
    <source>
        <dbReference type="WBParaSite" id="PSAMB.scaffold3556size17819.g21870.t1"/>
    </source>
</evidence>
<reference evidence="3" key="1">
    <citation type="submission" date="2022-11" db="UniProtKB">
        <authorList>
            <consortium name="WormBaseParasite"/>
        </authorList>
    </citation>
    <scope>IDENTIFICATION</scope>
</reference>
<protein>
    <submittedName>
        <fullName evidence="3">Uncharacterized protein</fullName>
    </submittedName>
</protein>
<feature type="region of interest" description="Disordered" evidence="1">
    <location>
        <begin position="24"/>
        <end position="48"/>
    </location>
</feature>
<accession>A0A914WCS0</accession>
<sequence>MKRDSKEIFWLPPRSADRQIFTTIGRDARKKHGDSARKSRGERHDDACQIHTARPLRAVGDSRVRSSTPRGRTLTVLGISVTGRTVGPCGPAGGRKIRSAAGHPSTRPTTAAAAAVMAVRRRRSLLRPSTTIGRSI</sequence>
<dbReference type="AlphaFoldDB" id="A0A914WCS0"/>
<proteinExistence type="predicted"/>